<dbReference type="GO" id="GO:0005829">
    <property type="term" value="C:cytosol"/>
    <property type="evidence" value="ECO:0007669"/>
    <property type="project" value="TreeGrafter"/>
</dbReference>
<dbReference type="PRINTS" id="PR00959">
    <property type="entry name" value="MEVGALKINASE"/>
</dbReference>
<dbReference type="GO" id="GO:0006012">
    <property type="term" value="P:galactose metabolic process"/>
    <property type="evidence" value="ECO:0007669"/>
    <property type="project" value="InterPro"/>
</dbReference>
<dbReference type="InterPro" id="IPR036554">
    <property type="entry name" value="GHMP_kinase_C_sf"/>
</dbReference>
<evidence type="ECO:0000313" key="9">
    <source>
        <dbReference type="Proteomes" id="UP000504606"/>
    </source>
</evidence>
<evidence type="ECO:0000259" key="8">
    <source>
        <dbReference type="Pfam" id="PF10509"/>
    </source>
</evidence>
<accession>A0A6J1S513</accession>
<dbReference type="InterPro" id="IPR006203">
    <property type="entry name" value="GHMP_knse_ATP-bd_CS"/>
</dbReference>
<dbReference type="InterPro" id="IPR014721">
    <property type="entry name" value="Ribsml_uS5_D2-typ_fold_subgr"/>
</dbReference>
<dbReference type="NCBIfam" id="TIGR00131">
    <property type="entry name" value="gal_kin"/>
    <property type="match status" value="1"/>
</dbReference>
<dbReference type="InterPro" id="IPR020568">
    <property type="entry name" value="Ribosomal_Su5_D2-typ_SF"/>
</dbReference>
<dbReference type="SUPFAM" id="SSF54211">
    <property type="entry name" value="Ribosomal protein S5 domain 2-like"/>
    <property type="match status" value="1"/>
</dbReference>
<dbReference type="AlphaFoldDB" id="A0A6J1S513"/>
<feature type="domain" description="Galactokinase N-terminal" evidence="8">
    <location>
        <begin position="27"/>
        <end position="74"/>
    </location>
</feature>
<evidence type="ECO:0000313" key="10">
    <source>
        <dbReference type="RefSeq" id="XP_026276107.1"/>
    </source>
</evidence>
<protein>
    <submittedName>
        <fullName evidence="10">N-acetylgalactosamine kinase</fullName>
    </submittedName>
</protein>
<dbReference type="Proteomes" id="UP000504606">
    <property type="component" value="Unplaced"/>
</dbReference>
<dbReference type="PROSITE" id="PS00627">
    <property type="entry name" value="GHMP_KINASES_ATP"/>
    <property type="match status" value="1"/>
</dbReference>
<dbReference type="InterPro" id="IPR013750">
    <property type="entry name" value="GHMP_kinase_C_dom"/>
</dbReference>
<dbReference type="GO" id="GO:0005524">
    <property type="term" value="F:ATP binding"/>
    <property type="evidence" value="ECO:0007669"/>
    <property type="project" value="UniProtKB-KW"/>
</dbReference>
<evidence type="ECO:0000256" key="1">
    <source>
        <dbReference type="ARBA" id="ARBA00006566"/>
    </source>
</evidence>
<dbReference type="CTD" id="39031"/>
<evidence type="ECO:0000259" key="6">
    <source>
        <dbReference type="Pfam" id="PF00288"/>
    </source>
</evidence>
<keyword evidence="2" id="KW-0808">Transferase</keyword>
<dbReference type="OrthoDB" id="187738at2759"/>
<dbReference type="PANTHER" id="PTHR10457">
    <property type="entry name" value="MEVALONATE KINASE/GALACTOKINASE"/>
    <property type="match status" value="1"/>
</dbReference>
<evidence type="ECO:0000256" key="5">
    <source>
        <dbReference type="ARBA" id="ARBA00022840"/>
    </source>
</evidence>
<gene>
    <name evidence="10" type="primary">LOC113204934</name>
</gene>
<dbReference type="SUPFAM" id="SSF55060">
    <property type="entry name" value="GHMP Kinase, C-terminal domain"/>
    <property type="match status" value="1"/>
</dbReference>
<name>A0A6J1S513_FRAOC</name>
<sequence length="459" mass="49784">MGSVDTPSVVPLDKYKNDPLLQNLVGKFNESYGVPPTFIVCVPGRVNLIGEHIDYCGYSVLPMALEQHILIAGKATDDSTINLININPKYAPFKGNIMSLSFNTNDDGVQWHNYVLCGIKGVVESLNEQTLQGINLAVAGNVLPNSGLSSSSALVCAAALATAHAHKKTFSKQELSSLCAQSERYIGTEGGGMDQAIAFLANKGCAKHISFKPLRAEDVEIPSGLAILVAHSFAELNKAASDQFNQRVAECRLASVILAKKTGLQNWKDLTVLADVQRELKVSLPDAILKTAEILSKDVFTKEEICEILGVDTNDLDSSYLPVNTRSRKSFKLCQRATHVFEEALRVSQFKDICKNGGSSKELGHLMNLSHDSLRDLYECSHPQLDELVSAARKSGALGARLTGAGWGGCMVALTTEEHAETLISSLKEKFYSTLITEDKRDEPFIFQTLPGNGAVIIQ</sequence>
<dbReference type="RefSeq" id="XP_026276107.1">
    <property type="nucleotide sequence ID" value="XM_026420322.2"/>
</dbReference>
<dbReference type="InterPro" id="IPR019539">
    <property type="entry name" value="GalKase_N"/>
</dbReference>
<dbReference type="PANTHER" id="PTHR10457:SF7">
    <property type="entry name" value="GALACTOKINASE-RELATED"/>
    <property type="match status" value="1"/>
</dbReference>
<proteinExistence type="inferred from homology"/>
<dbReference type="Pfam" id="PF08544">
    <property type="entry name" value="GHMP_kinases_C"/>
    <property type="match status" value="1"/>
</dbReference>
<dbReference type="PIRSF" id="PIRSF000530">
    <property type="entry name" value="Galactokinase"/>
    <property type="match status" value="1"/>
</dbReference>
<dbReference type="Gene3D" id="3.30.230.10">
    <property type="match status" value="1"/>
</dbReference>
<dbReference type="PRINTS" id="PR00473">
    <property type="entry name" value="GALCTOKINASE"/>
</dbReference>
<feature type="domain" description="GHMP kinase N-terminal" evidence="6">
    <location>
        <begin position="119"/>
        <end position="200"/>
    </location>
</feature>
<evidence type="ECO:0000256" key="4">
    <source>
        <dbReference type="ARBA" id="ARBA00022777"/>
    </source>
</evidence>
<dbReference type="InterPro" id="IPR006206">
    <property type="entry name" value="Mevalonate/galactokinase"/>
</dbReference>
<keyword evidence="5" id="KW-0067">ATP-binding</keyword>
<dbReference type="GeneID" id="113204934"/>
<dbReference type="InterPro" id="IPR006204">
    <property type="entry name" value="GHMP_kinase_N_dom"/>
</dbReference>
<evidence type="ECO:0000259" key="7">
    <source>
        <dbReference type="Pfam" id="PF08544"/>
    </source>
</evidence>
<evidence type="ECO:0000256" key="2">
    <source>
        <dbReference type="ARBA" id="ARBA00022679"/>
    </source>
</evidence>
<dbReference type="InterPro" id="IPR019741">
    <property type="entry name" value="Galactokinase_CS"/>
</dbReference>
<feature type="domain" description="GHMP kinase C-terminal" evidence="7">
    <location>
        <begin position="355"/>
        <end position="432"/>
    </location>
</feature>
<comment type="similarity">
    <text evidence="1">Belongs to the GHMP kinase family. GalK subfamily.</text>
</comment>
<dbReference type="InterPro" id="IPR000705">
    <property type="entry name" value="Galactokinase"/>
</dbReference>
<dbReference type="GO" id="GO:0004335">
    <property type="term" value="F:galactokinase activity"/>
    <property type="evidence" value="ECO:0007669"/>
    <property type="project" value="InterPro"/>
</dbReference>
<dbReference type="PROSITE" id="PS00106">
    <property type="entry name" value="GALACTOKINASE"/>
    <property type="match status" value="1"/>
</dbReference>
<organism evidence="9 10">
    <name type="scientific">Frankliniella occidentalis</name>
    <name type="common">Western flower thrips</name>
    <name type="synonym">Euthrips occidentalis</name>
    <dbReference type="NCBI Taxonomy" id="133901"/>
    <lineage>
        <taxon>Eukaryota</taxon>
        <taxon>Metazoa</taxon>
        <taxon>Ecdysozoa</taxon>
        <taxon>Arthropoda</taxon>
        <taxon>Hexapoda</taxon>
        <taxon>Insecta</taxon>
        <taxon>Pterygota</taxon>
        <taxon>Neoptera</taxon>
        <taxon>Paraneoptera</taxon>
        <taxon>Thysanoptera</taxon>
        <taxon>Terebrantia</taxon>
        <taxon>Thripoidea</taxon>
        <taxon>Thripidae</taxon>
        <taxon>Frankliniella</taxon>
    </lineage>
</organism>
<dbReference type="Pfam" id="PF10509">
    <property type="entry name" value="GalKase_gal_bdg"/>
    <property type="match status" value="1"/>
</dbReference>
<keyword evidence="9" id="KW-1185">Reference proteome</keyword>
<dbReference type="Gene3D" id="3.30.70.3170">
    <property type="match status" value="1"/>
</dbReference>
<dbReference type="Gene3D" id="1.20.1440.340">
    <property type="match status" value="1"/>
</dbReference>
<evidence type="ECO:0000256" key="3">
    <source>
        <dbReference type="ARBA" id="ARBA00022741"/>
    </source>
</evidence>
<keyword evidence="3" id="KW-0547">Nucleotide-binding</keyword>
<reference evidence="10" key="1">
    <citation type="submission" date="2025-08" db="UniProtKB">
        <authorList>
            <consortium name="RefSeq"/>
        </authorList>
    </citation>
    <scope>IDENTIFICATION</scope>
    <source>
        <tissue evidence="10">Whole organism</tissue>
    </source>
</reference>
<keyword evidence="4 10" id="KW-0418">Kinase</keyword>
<dbReference type="Pfam" id="PF00288">
    <property type="entry name" value="GHMP_kinases_N"/>
    <property type="match status" value="1"/>
</dbReference>
<dbReference type="KEGG" id="foc:113204934"/>